<dbReference type="Proteomes" id="UP000324222">
    <property type="component" value="Unassembled WGS sequence"/>
</dbReference>
<organism evidence="1 2">
    <name type="scientific">Portunus trituberculatus</name>
    <name type="common">Swimming crab</name>
    <name type="synonym">Neptunus trituberculatus</name>
    <dbReference type="NCBI Taxonomy" id="210409"/>
    <lineage>
        <taxon>Eukaryota</taxon>
        <taxon>Metazoa</taxon>
        <taxon>Ecdysozoa</taxon>
        <taxon>Arthropoda</taxon>
        <taxon>Crustacea</taxon>
        <taxon>Multicrustacea</taxon>
        <taxon>Malacostraca</taxon>
        <taxon>Eumalacostraca</taxon>
        <taxon>Eucarida</taxon>
        <taxon>Decapoda</taxon>
        <taxon>Pleocyemata</taxon>
        <taxon>Brachyura</taxon>
        <taxon>Eubrachyura</taxon>
        <taxon>Portunoidea</taxon>
        <taxon>Portunidae</taxon>
        <taxon>Portuninae</taxon>
        <taxon>Portunus</taxon>
    </lineage>
</organism>
<accession>A0A5B7GYB6</accession>
<proteinExistence type="predicted"/>
<dbReference type="AlphaFoldDB" id="A0A5B7GYB6"/>
<name>A0A5B7GYB6_PORTR</name>
<sequence length="223" mass="25399">MHFYRTRGVQPDPDLYLANRRLSCVEAIRYLGLLFDNRLAWVPHFRSLKASCRTALSLLRVLSHTSWGADRDNLLLLHRTLIFPKLENCCEIYSSAMEAPLRVLATVHHAGVCLGTGAFRTSPIRSLLVDAGFWPLDFRHPSSLLRCWFRTHRLPDSVPCLSILRDSRSQAYNTILHILMPSLSLMMAPNPMQALDLVWFSHPSTGLSAFLLWYQSLLPSCLP</sequence>
<dbReference type="EMBL" id="VSRR010019319">
    <property type="protein sequence ID" value="MPC62127.1"/>
    <property type="molecule type" value="Genomic_DNA"/>
</dbReference>
<evidence type="ECO:0000313" key="2">
    <source>
        <dbReference type="Proteomes" id="UP000324222"/>
    </source>
</evidence>
<evidence type="ECO:0000313" key="1">
    <source>
        <dbReference type="EMBL" id="MPC62127.1"/>
    </source>
</evidence>
<reference evidence="1 2" key="1">
    <citation type="submission" date="2019-05" db="EMBL/GenBank/DDBJ databases">
        <title>Another draft genome of Portunus trituberculatus and its Hox gene families provides insights of decapod evolution.</title>
        <authorList>
            <person name="Jeong J.-H."/>
            <person name="Song I."/>
            <person name="Kim S."/>
            <person name="Choi T."/>
            <person name="Kim D."/>
            <person name="Ryu S."/>
            <person name="Kim W."/>
        </authorList>
    </citation>
    <scope>NUCLEOTIDE SEQUENCE [LARGE SCALE GENOMIC DNA]</scope>
    <source>
        <tissue evidence="1">Muscle</tissue>
    </source>
</reference>
<gene>
    <name evidence="1" type="ORF">E2C01_056210</name>
</gene>
<protein>
    <submittedName>
        <fullName evidence="1">Uncharacterized protein</fullName>
    </submittedName>
</protein>
<keyword evidence="2" id="KW-1185">Reference proteome</keyword>
<comment type="caution">
    <text evidence="1">The sequence shown here is derived from an EMBL/GenBank/DDBJ whole genome shotgun (WGS) entry which is preliminary data.</text>
</comment>